<dbReference type="GO" id="GO:0003677">
    <property type="term" value="F:DNA binding"/>
    <property type="evidence" value="ECO:0007669"/>
    <property type="project" value="UniProtKB-KW"/>
</dbReference>
<keyword evidence="2" id="KW-0862">Zinc</keyword>
<evidence type="ECO:0000259" key="8">
    <source>
        <dbReference type="PROSITE" id="PS50048"/>
    </source>
</evidence>
<dbReference type="Gene3D" id="4.10.240.10">
    <property type="entry name" value="Zn(2)-C6 fungal-type DNA-binding domain"/>
    <property type="match status" value="1"/>
</dbReference>
<feature type="domain" description="Zn(2)-C6 fungal-type" evidence="8">
    <location>
        <begin position="20"/>
        <end position="48"/>
    </location>
</feature>
<dbReference type="SMART" id="SM00066">
    <property type="entry name" value="GAL4"/>
    <property type="match status" value="1"/>
</dbReference>
<dbReference type="InterPro" id="IPR001138">
    <property type="entry name" value="Zn2Cys6_DnaBD"/>
</dbReference>
<keyword evidence="4" id="KW-0238">DNA-binding</keyword>
<evidence type="ECO:0000256" key="4">
    <source>
        <dbReference type="ARBA" id="ARBA00023125"/>
    </source>
</evidence>
<keyword evidence="6" id="KW-0539">Nucleus</keyword>
<proteinExistence type="predicted"/>
<dbReference type="PANTHER" id="PTHR36206">
    <property type="entry name" value="ASPERCRYPTIN BIOSYNTHESIS CLUSTER-SPECIFIC TRANSCRIPTION REGULATOR ATNN-RELATED"/>
    <property type="match status" value="1"/>
</dbReference>
<evidence type="ECO:0000313" key="10">
    <source>
        <dbReference type="Proteomes" id="UP001280581"/>
    </source>
</evidence>
<dbReference type="AlphaFoldDB" id="A0AAN6LSM1"/>
<dbReference type="Pfam" id="PF00172">
    <property type="entry name" value="Zn_clus"/>
    <property type="match status" value="1"/>
</dbReference>
<keyword evidence="1" id="KW-0479">Metal-binding</keyword>
<gene>
    <name evidence="9" type="ORF">GRF29_112g868899</name>
</gene>
<dbReference type="InterPro" id="IPR001087">
    <property type="entry name" value="GDSL"/>
</dbReference>
<evidence type="ECO:0000256" key="1">
    <source>
        <dbReference type="ARBA" id="ARBA00022723"/>
    </source>
</evidence>
<dbReference type="GO" id="GO:0008270">
    <property type="term" value="F:zinc ion binding"/>
    <property type="evidence" value="ECO:0007669"/>
    <property type="project" value="InterPro"/>
</dbReference>
<keyword evidence="3" id="KW-0805">Transcription regulation</keyword>
<dbReference type="InterPro" id="IPR036514">
    <property type="entry name" value="SGNH_hydro_sf"/>
</dbReference>
<evidence type="ECO:0000256" key="3">
    <source>
        <dbReference type="ARBA" id="ARBA00023015"/>
    </source>
</evidence>
<dbReference type="GO" id="GO:0016788">
    <property type="term" value="F:hydrolase activity, acting on ester bonds"/>
    <property type="evidence" value="ECO:0007669"/>
    <property type="project" value="InterPro"/>
</dbReference>
<comment type="caution">
    <text evidence="9">The sequence shown here is derived from an EMBL/GenBank/DDBJ whole genome shotgun (WGS) entry which is preliminary data.</text>
</comment>
<keyword evidence="10" id="KW-1185">Reference proteome</keyword>
<dbReference type="CDD" id="cd00067">
    <property type="entry name" value="GAL4"/>
    <property type="match status" value="1"/>
</dbReference>
<accession>A0AAN6LSM1</accession>
<dbReference type="Gene3D" id="3.40.50.1110">
    <property type="entry name" value="SGNH hydrolase"/>
    <property type="match status" value="1"/>
</dbReference>
<evidence type="ECO:0000313" key="9">
    <source>
        <dbReference type="EMBL" id="KAK3203322.1"/>
    </source>
</evidence>
<sequence>MDEHQLRQLERQHKLRVKTGCETCRTRRVKCDETKPECLRCTKTGRKCEGYKHVNTARHDSPAAAASFRNSAFLVVPQKPTSSCIPRPPERSLSPDAMENRSFYYFQTHTLPKWTEFFDSDLWSQKVMQLSHVEPAIKHGLLALSTMHERFENTSPVFTSKSNDFAFVQYMQAVKHSNELLRAHSQGRVDVEKVLIACIIFTCYENLAGNYRAANMHLRNGLLILNQHKRGVAPDVQTESQESIGNVLYRFDLQAMTFSDNTSPYDYGFDNPPDVPQIPDVYRKTSCARNDLVGLMRCMMWVSGIANINPNATDNPVWLRIYTQIVTLFDPWERAFDSYQRNMPPNEQGDPKIYAGNTLLKMSFIMTRIIMAAGTGLRTEMAWDMFRDSFKTIVDLAETLPILTADILPHSPETSTPPSSRNPTPQPPSSRHRSIAPNPATPPVPSPPGSSSTPLFSNTSPTAVPITTSPTDFTLPSASKRKPPSFSPSFELSPIVPLFVTACRCRDPVLRRRAIVILMNCRRREGVWDSYGAAMVALQCIKLEEGMDPGVELGTDNWLPLTTKCKESSNVEEKKRVQDVFVSVNMADRQIGVNYLMRSGDAFDRCAALATSAPHVKRAQTVYLAGDSTMAKQSSNIQGWGVYLPYSLNIPVVNKAISGRSARSFTVEGRFDEIASLVQPNDIVIIEFGHNDGGSLKPTDNGRTPCPGAGNETCTSTYNGQTVTVLTYPAYLVNAGKLLVAKGAKVIISSPTPNNICESGTCSYTPSRFTTYSKDSASNIGSNAMFVDHGQYTANIWKTMGKAKVDALFPNDHTHTSPAGADIVSKAFVKALLCDGGGFLNGYIKNSTAGVEGSCI</sequence>
<evidence type="ECO:0000256" key="5">
    <source>
        <dbReference type="ARBA" id="ARBA00023163"/>
    </source>
</evidence>
<evidence type="ECO:0000256" key="2">
    <source>
        <dbReference type="ARBA" id="ARBA00022833"/>
    </source>
</evidence>
<feature type="compositionally biased region" description="Polar residues" evidence="7">
    <location>
        <begin position="455"/>
        <end position="474"/>
    </location>
</feature>
<feature type="region of interest" description="Disordered" evidence="7">
    <location>
        <begin position="408"/>
        <end position="487"/>
    </location>
</feature>
<dbReference type="Pfam" id="PF00657">
    <property type="entry name" value="Lipase_GDSL"/>
    <property type="match status" value="1"/>
</dbReference>
<dbReference type="Proteomes" id="UP001280581">
    <property type="component" value="Unassembled WGS sequence"/>
</dbReference>
<dbReference type="PROSITE" id="PS00463">
    <property type="entry name" value="ZN2_CY6_FUNGAL_1"/>
    <property type="match status" value="1"/>
</dbReference>
<feature type="compositionally biased region" description="Low complexity" evidence="7">
    <location>
        <begin position="409"/>
        <end position="423"/>
    </location>
</feature>
<keyword evidence="5" id="KW-0804">Transcription</keyword>
<dbReference type="InterPro" id="IPR052360">
    <property type="entry name" value="Transcr_Regulatory_Proteins"/>
</dbReference>
<dbReference type="EMBL" id="WVTA01000011">
    <property type="protein sequence ID" value="KAK3203322.1"/>
    <property type="molecule type" value="Genomic_DNA"/>
</dbReference>
<reference evidence="9 10" key="1">
    <citation type="submission" date="2021-02" db="EMBL/GenBank/DDBJ databases">
        <title>Genome assembly of Pseudopithomyces chartarum.</title>
        <authorList>
            <person name="Jauregui R."/>
            <person name="Singh J."/>
            <person name="Voisey C."/>
        </authorList>
    </citation>
    <scope>NUCLEOTIDE SEQUENCE [LARGE SCALE GENOMIC DNA]</scope>
    <source>
        <strain evidence="9 10">AGR01</strain>
    </source>
</reference>
<evidence type="ECO:0000256" key="6">
    <source>
        <dbReference type="ARBA" id="ARBA00023242"/>
    </source>
</evidence>
<dbReference type="SUPFAM" id="SSF57701">
    <property type="entry name" value="Zn2/Cys6 DNA-binding domain"/>
    <property type="match status" value="1"/>
</dbReference>
<evidence type="ECO:0000256" key="7">
    <source>
        <dbReference type="SAM" id="MobiDB-lite"/>
    </source>
</evidence>
<name>A0AAN6LSM1_9PLEO</name>
<dbReference type="PROSITE" id="PS50048">
    <property type="entry name" value="ZN2_CY6_FUNGAL_2"/>
    <property type="match status" value="1"/>
</dbReference>
<dbReference type="SUPFAM" id="SSF52266">
    <property type="entry name" value="SGNH hydrolase"/>
    <property type="match status" value="1"/>
</dbReference>
<feature type="compositionally biased region" description="Pro residues" evidence="7">
    <location>
        <begin position="439"/>
        <end position="448"/>
    </location>
</feature>
<dbReference type="PANTHER" id="PTHR36206:SF4">
    <property type="entry name" value="HYPOTHETICAL CONSERVED PROTEIN (EUROFUNG)-RELATED"/>
    <property type="match status" value="1"/>
</dbReference>
<protein>
    <recommendedName>
        <fullName evidence="8">Zn(2)-C6 fungal-type domain-containing protein</fullName>
    </recommendedName>
</protein>
<dbReference type="InterPro" id="IPR036864">
    <property type="entry name" value="Zn2-C6_fun-type_DNA-bd_sf"/>
</dbReference>
<organism evidence="9 10">
    <name type="scientific">Pseudopithomyces chartarum</name>
    <dbReference type="NCBI Taxonomy" id="1892770"/>
    <lineage>
        <taxon>Eukaryota</taxon>
        <taxon>Fungi</taxon>
        <taxon>Dikarya</taxon>
        <taxon>Ascomycota</taxon>
        <taxon>Pezizomycotina</taxon>
        <taxon>Dothideomycetes</taxon>
        <taxon>Pleosporomycetidae</taxon>
        <taxon>Pleosporales</taxon>
        <taxon>Massarineae</taxon>
        <taxon>Didymosphaeriaceae</taxon>
        <taxon>Pseudopithomyces</taxon>
    </lineage>
</organism>
<dbReference type="GO" id="GO:0000981">
    <property type="term" value="F:DNA-binding transcription factor activity, RNA polymerase II-specific"/>
    <property type="evidence" value="ECO:0007669"/>
    <property type="project" value="InterPro"/>
</dbReference>